<organism evidence="2 3">
    <name type="scientific">Planosporangium mesophilum</name>
    <dbReference type="NCBI Taxonomy" id="689768"/>
    <lineage>
        <taxon>Bacteria</taxon>
        <taxon>Bacillati</taxon>
        <taxon>Actinomycetota</taxon>
        <taxon>Actinomycetes</taxon>
        <taxon>Micromonosporales</taxon>
        <taxon>Micromonosporaceae</taxon>
        <taxon>Planosporangium</taxon>
    </lineage>
</organism>
<keyword evidence="3" id="KW-1185">Reference proteome</keyword>
<proteinExistence type="predicted"/>
<sequence length="73" mass="8097">MDDPLAGDQDARWANTILNPDRGNFIPLDRQSNPHRAAARHRAEDPHINAVDQEVIPATGNRDRTDTAVRASD</sequence>
<feature type="region of interest" description="Disordered" evidence="1">
    <location>
        <begin position="1"/>
        <end position="52"/>
    </location>
</feature>
<dbReference type="AlphaFoldDB" id="A0A8J3TEM4"/>
<evidence type="ECO:0000313" key="3">
    <source>
        <dbReference type="Proteomes" id="UP000599074"/>
    </source>
</evidence>
<evidence type="ECO:0000256" key="1">
    <source>
        <dbReference type="SAM" id="MobiDB-lite"/>
    </source>
</evidence>
<reference evidence="2" key="1">
    <citation type="submission" date="2021-01" db="EMBL/GenBank/DDBJ databases">
        <title>Whole genome shotgun sequence of Planosporangium mesophilum NBRC 109066.</title>
        <authorList>
            <person name="Komaki H."/>
            <person name="Tamura T."/>
        </authorList>
    </citation>
    <scope>NUCLEOTIDE SEQUENCE</scope>
    <source>
        <strain evidence="2">NBRC 109066</strain>
    </source>
</reference>
<comment type="caution">
    <text evidence="2">The sequence shown here is derived from an EMBL/GenBank/DDBJ whole genome shotgun (WGS) entry which is preliminary data.</text>
</comment>
<accession>A0A8J3TEM4</accession>
<protein>
    <submittedName>
        <fullName evidence="2">Uncharacterized protein</fullName>
    </submittedName>
</protein>
<name>A0A8J3TEM4_9ACTN</name>
<evidence type="ECO:0000313" key="2">
    <source>
        <dbReference type="EMBL" id="GII25735.1"/>
    </source>
</evidence>
<dbReference type="Proteomes" id="UP000599074">
    <property type="component" value="Unassembled WGS sequence"/>
</dbReference>
<dbReference type="EMBL" id="BOON01000058">
    <property type="protein sequence ID" value="GII25735.1"/>
    <property type="molecule type" value="Genomic_DNA"/>
</dbReference>
<gene>
    <name evidence="2" type="ORF">Pme01_53320</name>
</gene>